<sequence>MPLMVPIRSLGPSYRERIAAHLLKLEPADRYLRFGYAANDEQVRRYVDQLDFERDDIFGIYNRRLELIAMAHLAFSEHPDHKNCAEFGVSVLKKARGRGFGARLFDRAIMHARNQGVSMVFIHALSENTAMLKIARNAGATVQRDGSESEAYLQLPPASLDSRMAELVEERFAEVDYTLKKQAKQFWDFLADVQEIRQGVRHARHQSAE</sequence>
<protein>
    <submittedName>
        <fullName evidence="2">GNAT family N-acetyltransferase</fullName>
    </submittedName>
</protein>
<organism evidence="2 3">
    <name type="scientific">Paenacidovorax monticola</name>
    <dbReference type="NCBI Taxonomy" id="1926868"/>
    <lineage>
        <taxon>Bacteria</taxon>
        <taxon>Pseudomonadati</taxon>
        <taxon>Pseudomonadota</taxon>
        <taxon>Betaproteobacteria</taxon>
        <taxon>Burkholderiales</taxon>
        <taxon>Comamonadaceae</taxon>
        <taxon>Paenacidovorax</taxon>
    </lineage>
</organism>
<evidence type="ECO:0000259" key="1">
    <source>
        <dbReference type="PROSITE" id="PS51186"/>
    </source>
</evidence>
<dbReference type="CDD" id="cd04301">
    <property type="entry name" value="NAT_SF"/>
    <property type="match status" value="1"/>
</dbReference>
<reference evidence="2 3" key="1">
    <citation type="submission" date="2020-08" db="EMBL/GenBank/DDBJ databases">
        <title>Genome sequence of Acidovorax monticola KACC 19171T.</title>
        <authorList>
            <person name="Hyun D.-W."/>
            <person name="Bae J.-W."/>
        </authorList>
    </citation>
    <scope>NUCLEOTIDE SEQUENCE [LARGE SCALE GENOMIC DNA]</scope>
    <source>
        <strain evidence="2 3">KACC 19171</strain>
    </source>
</reference>
<dbReference type="GO" id="GO:0016747">
    <property type="term" value="F:acyltransferase activity, transferring groups other than amino-acyl groups"/>
    <property type="evidence" value="ECO:0007669"/>
    <property type="project" value="InterPro"/>
</dbReference>
<keyword evidence="3" id="KW-1185">Reference proteome</keyword>
<evidence type="ECO:0000313" key="3">
    <source>
        <dbReference type="Proteomes" id="UP000516057"/>
    </source>
</evidence>
<gene>
    <name evidence="2" type="ORF">H9L24_18145</name>
</gene>
<evidence type="ECO:0000313" key="2">
    <source>
        <dbReference type="EMBL" id="QNP58835.1"/>
    </source>
</evidence>
<dbReference type="SUPFAM" id="SSF55729">
    <property type="entry name" value="Acyl-CoA N-acyltransferases (Nat)"/>
    <property type="match status" value="1"/>
</dbReference>
<keyword evidence="2" id="KW-0808">Transferase</keyword>
<name>A0A7H0HE69_9BURK</name>
<dbReference type="KEGG" id="amon:H9L24_18145"/>
<dbReference type="AlphaFoldDB" id="A0A7H0HE69"/>
<feature type="domain" description="N-acetyltransferase" evidence="1">
    <location>
        <begin position="18"/>
        <end position="169"/>
    </location>
</feature>
<dbReference type="PROSITE" id="PS51186">
    <property type="entry name" value="GNAT"/>
    <property type="match status" value="1"/>
</dbReference>
<dbReference type="Pfam" id="PF00583">
    <property type="entry name" value="Acetyltransf_1"/>
    <property type="match status" value="1"/>
</dbReference>
<dbReference type="EMBL" id="CP060790">
    <property type="protein sequence ID" value="QNP58835.1"/>
    <property type="molecule type" value="Genomic_DNA"/>
</dbReference>
<dbReference type="Gene3D" id="3.40.630.30">
    <property type="match status" value="1"/>
</dbReference>
<dbReference type="InterPro" id="IPR016181">
    <property type="entry name" value="Acyl_CoA_acyltransferase"/>
</dbReference>
<dbReference type="Proteomes" id="UP000516057">
    <property type="component" value="Chromosome"/>
</dbReference>
<dbReference type="InterPro" id="IPR000182">
    <property type="entry name" value="GNAT_dom"/>
</dbReference>
<accession>A0A7H0HE69</accession>
<proteinExistence type="predicted"/>